<dbReference type="AlphaFoldDB" id="A0A9X0D090"/>
<dbReference type="PANTHER" id="PTHR31424:SF3">
    <property type="entry name" value="RING-TYPE DOMAIN-CONTAINING PROTEIN"/>
    <property type="match status" value="1"/>
</dbReference>
<name>A0A9X0D090_9CNID</name>
<feature type="chain" id="PRO_5040908587" evidence="1">
    <location>
        <begin position="16"/>
        <end position="295"/>
    </location>
</feature>
<evidence type="ECO:0000256" key="1">
    <source>
        <dbReference type="SAM" id="SignalP"/>
    </source>
</evidence>
<reference evidence="2" key="1">
    <citation type="submission" date="2023-01" db="EMBL/GenBank/DDBJ databases">
        <title>Genome assembly of the deep-sea coral Lophelia pertusa.</title>
        <authorList>
            <person name="Herrera S."/>
            <person name="Cordes E."/>
        </authorList>
    </citation>
    <scope>NUCLEOTIDE SEQUENCE</scope>
    <source>
        <strain evidence="2">USNM1676648</strain>
        <tissue evidence="2">Polyp</tissue>
    </source>
</reference>
<proteinExistence type="predicted"/>
<dbReference type="Proteomes" id="UP001163046">
    <property type="component" value="Unassembled WGS sequence"/>
</dbReference>
<dbReference type="EMBL" id="MU825925">
    <property type="protein sequence ID" value="KAJ7382407.1"/>
    <property type="molecule type" value="Genomic_DNA"/>
</dbReference>
<sequence length="295" mass="34280">MKFLLMILGLSSATADYACLWCKIHKDNRWDTSKHMGYYNEEPIRRTLEEIKSLCHSKDNFGCIHQPLLDIPITHIVPDELHLLLRITDKLLQNVIDEVLERDAVEDFEKSRGQPKGVYLNRLVKEINGLGISFSVWNKRNADGSESQVKEFTSLLGFQKKKLLYGFPSKLHECIYPDTCATVKKYGLILHGCLKKFTGQGVEKNNDDAKRILFQKSNKWDSAKDILCTESRQWDLKHHEREKGTYTKRKLAYWDHDIREIRKQNGQKLGLLLFLKMTHQIPLLRKITATLHSSS</sequence>
<gene>
    <name evidence="2" type="ORF">OS493_035248</name>
</gene>
<feature type="signal peptide" evidence="1">
    <location>
        <begin position="1"/>
        <end position="15"/>
    </location>
</feature>
<dbReference type="PANTHER" id="PTHR31424">
    <property type="entry name" value="PROTEIN CBG23806"/>
    <property type="match status" value="1"/>
</dbReference>
<protein>
    <submittedName>
        <fullName evidence="2">Uncharacterized protein</fullName>
    </submittedName>
</protein>
<accession>A0A9X0D090</accession>
<organism evidence="2 3">
    <name type="scientific">Desmophyllum pertusum</name>
    <dbReference type="NCBI Taxonomy" id="174260"/>
    <lineage>
        <taxon>Eukaryota</taxon>
        <taxon>Metazoa</taxon>
        <taxon>Cnidaria</taxon>
        <taxon>Anthozoa</taxon>
        <taxon>Hexacorallia</taxon>
        <taxon>Scleractinia</taxon>
        <taxon>Caryophylliina</taxon>
        <taxon>Caryophylliidae</taxon>
        <taxon>Desmophyllum</taxon>
    </lineage>
</organism>
<comment type="caution">
    <text evidence="2">The sequence shown here is derived from an EMBL/GenBank/DDBJ whole genome shotgun (WGS) entry which is preliminary data.</text>
</comment>
<dbReference type="OrthoDB" id="10037925at2759"/>
<keyword evidence="3" id="KW-1185">Reference proteome</keyword>
<evidence type="ECO:0000313" key="3">
    <source>
        <dbReference type="Proteomes" id="UP001163046"/>
    </source>
</evidence>
<keyword evidence="1" id="KW-0732">Signal</keyword>
<evidence type="ECO:0000313" key="2">
    <source>
        <dbReference type="EMBL" id="KAJ7382407.1"/>
    </source>
</evidence>